<comment type="caution">
    <text evidence="3">The sequence shown here is derived from an EMBL/GenBank/DDBJ whole genome shotgun (WGS) entry which is preliminary data.</text>
</comment>
<reference evidence="3" key="1">
    <citation type="submission" date="2023-08" db="EMBL/GenBank/DDBJ databases">
        <title>Reference Genome Resource for the Citrus Pathogen Phytophthora citrophthora.</title>
        <authorList>
            <person name="Moller H."/>
            <person name="Coetzee B."/>
            <person name="Rose L.J."/>
            <person name="Van Niekerk J.M."/>
        </authorList>
    </citation>
    <scope>NUCLEOTIDE SEQUENCE</scope>
    <source>
        <strain evidence="3">STE-U-9442</strain>
    </source>
</reference>
<dbReference type="Pfam" id="PF13092">
    <property type="entry name" value="CENP-L"/>
    <property type="match status" value="1"/>
</dbReference>
<dbReference type="InterPro" id="IPR000727">
    <property type="entry name" value="T_SNARE_dom"/>
</dbReference>
<dbReference type="Proteomes" id="UP001259832">
    <property type="component" value="Unassembled WGS sequence"/>
</dbReference>
<evidence type="ECO:0000259" key="2">
    <source>
        <dbReference type="PROSITE" id="PS50192"/>
    </source>
</evidence>
<sequence length="659" mass="75021">MEGEAKRFRKRRQTLGRTMSATAWASWLDRLENARGQEQILSSKIRTGNSGSIGTSVFALQQSVSRLKRDFDQLKRSSSSVTQQEIERRERLLNQLVQDQQEDLDMYNSRKMSKAAVSPGASDAPARLLSMQNQIMKDQDQQLDLIGQGVSNLRTYSLTVKDETDLHVRLLNEIDDDVSRVTDGLESEGARAERVAKQSNNTKLYLIILVLVGGLQVIASGRGDHKVRPLTSALVKISFAPSDSCSTLHRNSVHTQDINRYVMTICCPSSSQEVASPPMENSRPEPPARITAAQQQKLREAYSSPMRPSQYTRAPEDAGPADIPNNQETPREAAARRERERVSMEQVLLDRRWVVHCTSPLFHFQREQLSEYAHDLVKTLRAAALRACGQQFGYSVSIRNTDAFVAFQIREERDRRRSREAKAGPERTGGFVLYFPTEQEQRAPHKGRERQQVLLLRGNEELLRWVCSWLQRRFQCVVNTHVVHIQQMNLKRLARNWVVTSLLAEESRPSRVQHEVNNQEEDGDPRGSSMVDQDPLRAPLLLKYRATKEEDVVRTYTMTVPWATLRRLFQQTKDGPGGNRPSAYVPELIELVERLYIDSLPFDLSTYEIERVEMQEVAVDLDGGVELYSMELVHTVLFSLLELLAVQNVATNSRPETTL</sequence>
<protein>
    <recommendedName>
        <fullName evidence="2">t-SNARE coiled-coil homology domain-containing protein</fullName>
    </recommendedName>
</protein>
<dbReference type="Gene3D" id="1.20.5.110">
    <property type="match status" value="1"/>
</dbReference>
<evidence type="ECO:0000313" key="4">
    <source>
        <dbReference type="Proteomes" id="UP001259832"/>
    </source>
</evidence>
<feature type="domain" description="T-SNARE coiled-coil homology" evidence="2">
    <location>
        <begin position="133"/>
        <end position="195"/>
    </location>
</feature>
<evidence type="ECO:0000256" key="1">
    <source>
        <dbReference type="SAM" id="MobiDB-lite"/>
    </source>
</evidence>
<organism evidence="3 4">
    <name type="scientific">Phytophthora citrophthora</name>
    <dbReference type="NCBI Taxonomy" id="4793"/>
    <lineage>
        <taxon>Eukaryota</taxon>
        <taxon>Sar</taxon>
        <taxon>Stramenopiles</taxon>
        <taxon>Oomycota</taxon>
        <taxon>Peronosporomycetes</taxon>
        <taxon>Peronosporales</taxon>
        <taxon>Peronosporaceae</taxon>
        <taxon>Phytophthora</taxon>
    </lineage>
</organism>
<dbReference type="CDD" id="cd15841">
    <property type="entry name" value="SNARE_Qc"/>
    <property type="match status" value="1"/>
</dbReference>
<name>A0AAD9GZF3_9STRA</name>
<gene>
    <name evidence="3" type="ORF">P3T76_000180</name>
</gene>
<proteinExistence type="predicted"/>
<feature type="region of interest" description="Disordered" evidence="1">
    <location>
        <begin position="509"/>
        <end position="533"/>
    </location>
</feature>
<dbReference type="EMBL" id="JASMQC010000001">
    <property type="protein sequence ID" value="KAK1947890.1"/>
    <property type="molecule type" value="Genomic_DNA"/>
</dbReference>
<keyword evidence="4" id="KW-1185">Reference proteome</keyword>
<feature type="region of interest" description="Disordered" evidence="1">
    <location>
        <begin position="272"/>
        <end position="339"/>
    </location>
</feature>
<evidence type="ECO:0000313" key="3">
    <source>
        <dbReference type="EMBL" id="KAK1947890.1"/>
    </source>
</evidence>
<accession>A0AAD9GZF3</accession>
<dbReference type="SUPFAM" id="SSF58038">
    <property type="entry name" value="SNARE fusion complex"/>
    <property type="match status" value="1"/>
</dbReference>
<dbReference type="AlphaFoldDB" id="A0AAD9GZF3"/>
<dbReference type="InterPro" id="IPR025204">
    <property type="entry name" value="CENP-L"/>
</dbReference>
<dbReference type="PROSITE" id="PS50192">
    <property type="entry name" value="T_SNARE"/>
    <property type="match status" value="1"/>
</dbReference>
<feature type="compositionally biased region" description="Basic and acidic residues" evidence="1">
    <location>
        <begin position="329"/>
        <end position="339"/>
    </location>
</feature>